<dbReference type="GO" id="GO:0035091">
    <property type="term" value="F:phosphatidylinositol binding"/>
    <property type="evidence" value="ECO:0007669"/>
    <property type="project" value="InterPro"/>
</dbReference>
<dbReference type="VEuPathDB" id="FungiDB:AeMF1_003660"/>
<evidence type="ECO:0000256" key="1">
    <source>
        <dbReference type="SAM" id="MobiDB-lite"/>
    </source>
</evidence>
<dbReference type="InterPro" id="IPR036871">
    <property type="entry name" value="PX_dom_sf"/>
</dbReference>
<dbReference type="VEuPathDB" id="FungiDB:AeMF1_003854"/>
<protein>
    <recommendedName>
        <fullName evidence="2">PX domain-containing protein</fullName>
    </recommendedName>
</protein>
<name>A0A6G0W4B8_9STRA</name>
<dbReference type="InterPro" id="IPR001683">
    <property type="entry name" value="PX_dom"/>
</dbReference>
<dbReference type="SMART" id="SM00312">
    <property type="entry name" value="PX"/>
    <property type="match status" value="1"/>
</dbReference>
<dbReference type="Gene3D" id="3.30.1520.10">
    <property type="entry name" value="Phox-like domain"/>
    <property type="match status" value="1"/>
</dbReference>
<feature type="non-terminal residue" evidence="3">
    <location>
        <position position="1"/>
    </location>
</feature>
<feature type="domain" description="PX" evidence="2">
    <location>
        <begin position="166"/>
        <end position="300"/>
    </location>
</feature>
<feature type="compositionally biased region" description="Polar residues" evidence="1">
    <location>
        <begin position="337"/>
        <end position="353"/>
    </location>
</feature>
<dbReference type="SUPFAM" id="SSF64268">
    <property type="entry name" value="PX domain"/>
    <property type="match status" value="1"/>
</dbReference>
<feature type="region of interest" description="Disordered" evidence="1">
    <location>
        <begin position="326"/>
        <end position="353"/>
    </location>
</feature>
<dbReference type="EMBL" id="VJMJ01000386">
    <property type="protein sequence ID" value="KAF0721557.1"/>
    <property type="molecule type" value="Genomic_DNA"/>
</dbReference>
<evidence type="ECO:0000313" key="4">
    <source>
        <dbReference type="Proteomes" id="UP000481153"/>
    </source>
</evidence>
<evidence type="ECO:0000259" key="2">
    <source>
        <dbReference type="PROSITE" id="PS50195"/>
    </source>
</evidence>
<keyword evidence="4" id="KW-1185">Reference proteome</keyword>
<reference evidence="3 4" key="1">
    <citation type="submission" date="2019-07" db="EMBL/GenBank/DDBJ databases">
        <title>Genomics analysis of Aphanomyces spp. identifies a new class of oomycete effector associated with host adaptation.</title>
        <authorList>
            <person name="Gaulin E."/>
        </authorList>
    </citation>
    <scope>NUCLEOTIDE SEQUENCE [LARGE SCALE GENOMIC DNA]</scope>
    <source>
        <strain evidence="3 4">ATCC 201684</strain>
    </source>
</reference>
<dbReference type="CDD" id="cd06093">
    <property type="entry name" value="PX_domain"/>
    <property type="match status" value="1"/>
</dbReference>
<evidence type="ECO:0000313" key="3">
    <source>
        <dbReference type="EMBL" id="KAF0721557.1"/>
    </source>
</evidence>
<proteinExistence type="predicted"/>
<gene>
    <name evidence="3" type="ORF">Ae201684_019075</name>
</gene>
<dbReference type="Pfam" id="PF00787">
    <property type="entry name" value="PX"/>
    <property type="match status" value="1"/>
</dbReference>
<accession>A0A6G0W4B8</accession>
<dbReference type="Proteomes" id="UP000481153">
    <property type="component" value="Unassembled WGS sequence"/>
</dbReference>
<dbReference type="PROSITE" id="PS50195">
    <property type="entry name" value="PX"/>
    <property type="match status" value="1"/>
</dbReference>
<comment type="caution">
    <text evidence="3">The sequence shown here is derived from an EMBL/GenBank/DDBJ whole genome shotgun (WGS) entry which is preliminary data.</text>
</comment>
<organism evidence="3 4">
    <name type="scientific">Aphanomyces euteiches</name>
    <dbReference type="NCBI Taxonomy" id="100861"/>
    <lineage>
        <taxon>Eukaryota</taxon>
        <taxon>Sar</taxon>
        <taxon>Stramenopiles</taxon>
        <taxon>Oomycota</taxon>
        <taxon>Saprolegniomycetes</taxon>
        <taxon>Saprolegniales</taxon>
        <taxon>Verrucalvaceae</taxon>
        <taxon>Aphanomyces</taxon>
    </lineage>
</organism>
<sequence length="353" mass="39767">WDEWLSLLLIHDDVIVSVGKYVCSPNFLQLVQVVSGKLSAQPPISPPKFPLVHEGNTVEHTLSMVKLLNDLANAERSQERIQSVRADKHVALKAFLNASKGLQDKEATLICWKERSARGDTHAARWQRCPVHEVMAHHPWGILSSDMAGSLHVPDSNRSIEDSFSELPRLVELSVTSYSVDKDGVVMYHVDVQNSTGTYTIRRRYTDFRTLYTELAKIMVLDHDDLLTSRTSLLSRFTTVESTLPPLPSAGMWSFLRKHDTKILEKRRASFQEILNAAASHAIARTSPPFQKFLSVAPEALDRRASYTSLRDYSVPAEHIVKEIYGRRKKGRKRNSSEASDTPTIHSTSTRAV</sequence>
<dbReference type="AlphaFoldDB" id="A0A6G0W4B8"/>